<proteinExistence type="predicted"/>
<reference evidence="1" key="1">
    <citation type="journal article" date="2020" name="Nature">
        <title>Giant virus diversity and host interactions through global metagenomics.</title>
        <authorList>
            <person name="Schulz F."/>
            <person name="Roux S."/>
            <person name="Paez-Espino D."/>
            <person name="Jungbluth S."/>
            <person name="Walsh D.A."/>
            <person name="Denef V.J."/>
            <person name="McMahon K.D."/>
            <person name="Konstantinidis K.T."/>
            <person name="Eloe-Fadrosh E.A."/>
            <person name="Kyrpides N.C."/>
            <person name="Woyke T."/>
        </authorList>
    </citation>
    <scope>NUCLEOTIDE SEQUENCE</scope>
    <source>
        <strain evidence="1">GVMAG-M-3300020523-10</strain>
    </source>
</reference>
<protein>
    <submittedName>
        <fullName evidence="1">Uncharacterized protein</fullName>
    </submittedName>
</protein>
<evidence type="ECO:0000313" key="1">
    <source>
        <dbReference type="EMBL" id="QHT02047.1"/>
    </source>
</evidence>
<accession>A0A6C0CCL5</accession>
<name>A0A6C0CCL5_9ZZZZ</name>
<organism evidence="1">
    <name type="scientific">viral metagenome</name>
    <dbReference type="NCBI Taxonomy" id="1070528"/>
    <lineage>
        <taxon>unclassified sequences</taxon>
        <taxon>metagenomes</taxon>
        <taxon>organismal metagenomes</taxon>
    </lineage>
</organism>
<dbReference type="AlphaFoldDB" id="A0A6C0CCL5"/>
<sequence>MLRKLITNSTNFFLISRFKHSHIIYNTLTKSLLIDNSLKKDLEMAQKRKLRNTKIKYNDTKEQLNSFQIVEMSESHNVQPYVINKNK</sequence>
<dbReference type="EMBL" id="MN739388">
    <property type="protein sequence ID" value="QHT02047.1"/>
    <property type="molecule type" value="Genomic_DNA"/>
</dbReference>